<reference evidence="2" key="2">
    <citation type="journal article" date="2007" name="Science">
        <title>Draft genome sequence of the sexually transmitted pathogen Trichomonas vaginalis.</title>
        <authorList>
            <person name="Carlton J.M."/>
            <person name="Hirt R.P."/>
            <person name="Silva J.C."/>
            <person name="Delcher A.L."/>
            <person name="Schatz M."/>
            <person name="Zhao Q."/>
            <person name="Wortman J.R."/>
            <person name="Bidwell S.L."/>
            <person name="Alsmark U.C.M."/>
            <person name="Besteiro S."/>
            <person name="Sicheritz-Ponten T."/>
            <person name="Noel C.J."/>
            <person name="Dacks J.B."/>
            <person name="Foster P.G."/>
            <person name="Simillion C."/>
            <person name="Van de Peer Y."/>
            <person name="Miranda-Saavedra D."/>
            <person name="Barton G.J."/>
            <person name="Westrop G.D."/>
            <person name="Mueller S."/>
            <person name="Dessi D."/>
            <person name="Fiori P.L."/>
            <person name="Ren Q."/>
            <person name="Paulsen I."/>
            <person name="Zhang H."/>
            <person name="Bastida-Corcuera F.D."/>
            <person name="Simoes-Barbosa A."/>
            <person name="Brown M.T."/>
            <person name="Hayes R.D."/>
            <person name="Mukherjee M."/>
            <person name="Okumura C.Y."/>
            <person name="Schneider R."/>
            <person name="Smith A.J."/>
            <person name="Vanacova S."/>
            <person name="Villalvazo M."/>
            <person name="Haas B.J."/>
            <person name="Pertea M."/>
            <person name="Feldblyum T.V."/>
            <person name="Utterback T.R."/>
            <person name="Shu C.L."/>
            <person name="Osoegawa K."/>
            <person name="de Jong P.J."/>
            <person name="Hrdy I."/>
            <person name="Horvathova L."/>
            <person name="Zubacova Z."/>
            <person name="Dolezal P."/>
            <person name="Malik S.B."/>
            <person name="Logsdon J.M. Jr."/>
            <person name="Henze K."/>
            <person name="Gupta A."/>
            <person name="Wang C.C."/>
            <person name="Dunne R.L."/>
            <person name="Upcroft J.A."/>
            <person name="Upcroft P."/>
            <person name="White O."/>
            <person name="Salzberg S.L."/>
            <person name="Tang P."/>
            <person name="Chiu C.-H."/>
            <person name="Lee Y.-S."/>
            <person name="Embley T.M."/>
            <person name="Coombs G.H."/>
            <person name="Mottram J.C."/>
            <person name="Tachezy J."/>
            <person name="Fraser-Liggett C.M."/>
            <person name="Johnson P.J."/>
        </authorList>
    </citation>
    <scope>NUCLEOTIDE SEQUENCE [LARGE SCALE GENOMIC DNA]</scope>
    <source>
        <strain evidence="2">G3</strain>
    </source>
</reference>
<accession>A2DA88</accession>
<evidence type="ECO:0000313" key="2">
    <source>
        <dbReference type="EMBL" id="EAY22736.1"/>
    </source>
</evidence>
<dbReference type="GO" id="GO:0003743">
    <property type="term" value="F:translation initiation factor activity"/>
    <property type="evidence" value="ECO:0000318"/>
    <property type="project" value="GO_Central"/>
</dbReference>
<dbReference type="AlphaFoldDB" id="A2DA88"/>
<evidence type="ECO:0000256" key="1">
    <source>
        <dbReference type="SAM" id="MobiDB-lite"/>
    </source>
</evidence>
<dbReference type="Pfam" id="PF01652">
    <property type="entry name" value="IF4E"/>
    <property type="match status" value="1"/>
</dbReference>
<dbReference type="SMR" id="A2DA88"/>
<name>A2DA88_TRIV3</name>
<dbReference type="InterPro" id="IPR001040">
    <property type="entry name" value="TIF_eIF_4E"/>
</dbReference>
<organism evidence="2 3">
    <name type="scientific">Trichomonas vaginalis (strain ATCC PRA-98 / G3)</name>
    <dbReference type="NCBI Taxonomy" id="412133"/>
    <lineage>
        <taxon>Eukaryota</taxon>
        <taxon>Metamonada</taxon>
        <taxon>Parabasalia</taxon>
        <taxon>Trichomonadida</taxon>
        <taxon>Trichomonadidae</taxon>
        <taxon>Trichomonas</taxon>
    </lineage>
</organism>
<dbReference type="SUPFAM" id="SSF55418">
    <property type="entry name" value="eIF4e-like"/>
    <property type="match status" value="1"/>
</dbReference>
<evidence type="ECO:0000313" key="3">
    <source>
        <dbReference type="Proteomes" id="UP000001542"/>
    </source>
</evidence>
<dbReference type="InParanoid" id="A2DA88"/>
<dbReference type="GO" id="GO:0006413">
    <property type="term" value="P:translational initiation"/>
    <property type="evidence" value="ECO:0000318"/>
    <property type="project" value="GO_Central"/>
</dbReference>
<dbReference type="VEuPathDB" id="TrichDB:TVAG_476650"/>
<dbReference type="RefSeq" id="XP_001583722.1">
    <property type="nucleotide sequence ID" value="XM_001583672.1"/>
</dbReference>
<dbReference type="InterPro" id="IPR023398">
    <property type="entry name" value="TIF_eIF4e-like"/>
</dbReference>
<dbReference type="GO" id="GO:0016281">
    <property type="term" value="C:eukaryotic translation initiation factor 4F complex"/>
    <property type="evidence" value="ECO:0000318"/>
    <property type="project" value="GO_Central"/>
</dbReference>
<gene>
    <name evidence="2" type="ORF">TVAG_476650</name>
</gene>
<proteinExistence type="predicted"/>
<dbReference type="GO" id="GO:0000340">
    <property type="term" value="F:RNA 7-methylguanosine cap binding"/>
    <property type="evidence" value="ECO:0000318"/>
    <property type="project" value="GO_Central"/>
</dbReference>
<dbReference type="VEuPathDB" id="TrichDB:TVAGG3_0266690"/>
<dbReference type="EMBL" id="DS113182">
    <property type="protein sequence ID" value="EAY22736.1"/>
    <property type="molecule type" value="Genomic_DNA"/>
</dbReference>
<dbReference type="Gene3D" id="3.30.760.10">
    <property type="entry name" value="RNA Cap, Translation Initiation Factor Eif4e"/>
    <property type="match status" value="1"/>
</dbReference>
<feature type="compositionally biased region" description="Low complexity" evidence="1">
    <location>
        <begin position="17"/>
        <end position="37"/>
    </location>
</feature>
<dbReference type="KEGG" id="tva:5468294"/>
<protein>
    <submittedName>
        <fullName evidence="2">Uncharacterized protein</fullName>
    </submittedName>
</protein>
<keyword evidence="3" id="KW-1185">Reference proteome</keyword>
<feature type="region of interest" description="Disordered" evidence="1">
    <location>
        <begin position="16"/>
        <end position="37"/>
    </location>
</feature>
<sequence>MSDKPYYKFRIKENRVSTTDTNSTSDRTNSNSKNSNSSSLTEIIEDIEKFQKVITSTEAKDQLTRYNIQASLFYQEIDTDKNSPDNRFGGYFNISTDLKYVTFRIFVYLILKWMKGELSFSDKINGIIFNAKKQVAYCQVWVNDGFKYDVLHTRYEELAEIIMGKLYVPHNPKNSSAKNEGSNYLYSLEFFPHQNYRDTSPSKTYGYKVKPFGQIMEEVSPDILQIPKEAKFNMGVATTHKILWSLRREKQSSNPK</sequence>
<reference evidence="2" key="1">
    <citation type="submission" date="2006-10" db="EMBL/GenBank/DDBJ databases">
        <authorList>
            <person name="Amadeo P."/>
            <person name="Zhao Q."/>
            <person name="Wortman J."/>
            <person name="Fraser-Liggett C."/>
            <person name="Carlton J."/>
        </authorList>
    </citation>
    <scope>NUCLEOTIDE SEQUENCE</scope>
    <source>
        <strain evidence="2">G3</strain>
    </source>
</reference>
<dbReference type="Proteomes" id="UP000001542">
    <property type="component" value="Unassembled WGS sequence"/>
</dbReference>